<dbReference type="PANTHER" id="PTHR43033">
    <property type="entry name" value="TRNA(ILE)-LYSIDINE SYNTHASE-RELATED"/>
    <property type="match status" value="1"/>
</dbReference>
<proteinExistence type="inferred from homology"/>
<keyword evidence="4 8" id="KW-0819">tRNA processing</keyword>
<dbReference type="SUPFAM" id="SSF56037">
    <property type="entry name" value="PheT/TilS domain"/>
    <property type="match status" value="1"/>
</dbReference>
<evidence type="ECO:0000256" key="4">
    <source>
        <dbReference type="ARBA" id="ARBA00022694"/>
    </source>
</evidence>
<feature type="domain" description="tRNA(Ile)-lysidine synthase substrate-binding" evidence="10">
    <location>
        <begin position="241"/>
        <end position="308"/>
    </location>
</feature>
<evidence type="ECO:0000259" key="9">
    <source>
        <dbReference type="Pfam" id="PF01171"/>
    </source>
</evidence>
<dbReference type="GO" id="GO:0032267">
    <property type="term" value="F:tRNA(Ile)-lysidine synthase activity"/>
    <property type="evidence" value="ECO:0007669"/>
    <property type="project" value="UniProtKB-EC"/>
</dbReference>
<dbReference type="InterPro" id="IPR014729">
    <property type="entry name" value="Rossmann-like_a/b/a_fold"/>
</dbReference>
<evidence type="ECO:0000256" key="2">
    <source>
        <dbReference type="ARBA" id="ARBA00022490"/>
    </source>
</evidence>
<dbReference type="InterPro" id="IPR015262">
    <property type="entry name" value="tRNA_Ile_lys_synt_subst-bd"/>
</dbReference>
<reference evidence="12" key="1">
    <citation type="submission" date="2022-11" db="EMBL/GenBank/DDBJ databases">
        <authorList>
            <person name="Kamali M."/>
            <person name="Peak L."/>
            <person name="Go Y.Y."/>
            <person name="Balasuriya U.B.R."/>
            <person name="Carossino M."/>
        </authorList>
    </citation>
    <scope>NUCLEOTIDE SEQUENCE</scope>
    <source>
        <strain evidence="12">4524</strain>
    </source>
</reference>
<gene>
    <name evidence="8 12" type="primary">tilS</name>
    <name evidence="12" type="ORF">OQ257_09590</name>
</gene>
<dbReference type="SUPFAM" id="SSF52402">
    <property type="entry name" value="Adenine nucleotide alpha hydrolases-like"/>
    <property type="match status" value="1"/>
</dbReference>
<dbReference type="GO" id="GO:0005524">
    <property type="term" value="F:ATP binding"/>
    <property type="evidence" value="ECO:0007669"/>
    <property type="project" value="UniProtKB-UniRule"/>
</dbReference>
<dbReference type="InterPro" id="IPR012094">
    <property type="entry name" value="tRNA_Ile_lys_synt"/>
</dbReference>
<dbReference type="CDD" id="cd01992">
    <property type="entry name" value="TilS_N"/>
    <property type="match status" value="1"/>
</dbReference>
<dbReference type="InterPro" id="IPR012796">
    <property type="entry name" value="Lysidine-tRNA-synth_C"/>
</dbReference>
<evidence type="ECO:0000256" key="5">
    <source>
        <dbReference type="ARBA" id="ARBA00022741"/>
    </source>
</evidence>
<organism evidence="12 13">
    <name type="scientific">Actinobacillus equuli subsp. equuli</name>
    <dbReference type="NCBI Taxonomy" id="202947"/>
    <lineage>
        <taxon>Bacteria</taxon>
        <taxon>Pseudomonadati</taxon>
        <taxon>Pseudomonadota</taxon>
        <taxon>Gammaproteobacteria</taxon>
        <taxon>Pasteurellales</taxon>
        <taxon>Pasteurellaceae</taxon>
        <taxon>Actinobacillus</taxon>
    </lineage>
</organism>
<evidence type="ECO:0000313" key="13">
    <source>
        <dbReference type="Proteomes" id="UP001142444"/>
    </source>
</evidence>
<dbReference type="InterPro" id="IPR011063">
    <property type="entry name" value="TilS/TtcA_N"/>
</dbReference>
<dbReference type="GO" id="GO:0006400">
    <property type="term" value="P:tRNA modification"/>
    <property type="evidence" value="ECO:0007669"/>
    <property type="project" value="UniProtKB-UniRule"/>
</dbReference>
<feature type="domain" description="tRNA(Ile)-lysidine/2-thiocytidine synthase N-terminal" evidence="9">
    <location>
        <begin position="20"/>
        <end position="192"/>
    </location>
</feature>
<evidence type="ECO:0000256" key="7">
    <source>
        <dbReference type="ARBA" id="ARBA00048539"/>
    </source>
</evidence>
<dbReference type="SUPFAM" id="SSF82829">
    <property type="entry name" value="MesJ substrate recognition domain-like"/>
    <property type="match status" value="1"/>
</dbReference>
<dbReference type="Gene3D" id="1.20.59.20">
    <property type="match status" value="1"/>
</dbReference>
<sequence length="419" mass="48774">MLFDTLRKQFKHYFPTQRDFVLGLSGGIDSIVLLHLLAELQLNLRAVHIHHGLSPNADSWAAFCEQLCKRLKIPFILQKVTVDRSEGIEAGARTARYQAIGEIILPNEVLVTAHHLDDQAETFLLALKRGSGIKGLSAMQAVGFWQNFTIFRPLLNVSRAQIEQYARQKQFTWIEDESNHDSHYDRNFLRNEVLPIVNQRWQHFNQMVARSAQHCAEQQMLLEELLAQELQHYADFSEKRLNIKEFPQFSMAKQQQLIRLWLEKCGVQMPSAVQLMQVIQQMIYTNVDKNPQIKLADFWLRRYQHHLYLTGELHEINDFCQPLCTQQSLTLPDGIGELQHLGDSIIYKKSGKIDRLLLPEALVKASLQVKLAHQGKVKRYGNPMREEMKKLYQQSQVPVWLRKRTPLIFWDDQLIFVCA</sequence>
<dbReference type="InterPro" id="IPR012795">
    <property type="entry name" value="tRNA_Ile_lys_synt_N"/>
</dbReference>
<dbReference type="Gene3D" id="3.40.50.620">
    <property type="entry name" value="HUPs"/>
    <property type="match status" value="1"/>
</dbReference>
<dbReference type="EMBL" id="JAPHVQ010000009">
    <property type="protein sequence ID" value="MDE8035412.1"/>
    <property type="molecule type" value="Genomic_DNA"/>
</dbReference>
<comment type="catalytic activity">
    <reaction evidence="7 8">
        <text>cytidine(34) in tRNA(Ile2) + L-lysine + ATP = lysidine(34) in tRNA(Ile2) + AMP + diphosphate + H(+)</text>
        <dbReference type="Rhea" id="RHEA:43744"/>
        <dbReference type="Rhea" id="RHEA-COMP:10625"/>
        <dbReference type="Rhea" id="RHEA-COMP:10670"/>
        <dbReference type="ChEBI" id="CHEBI:15378"/>
        <dbReference type="ChEBI" id="CHEBI:30616"/>
        <dbReference type="ChEBI" id="CHEBI:32551"/>
        <dbReference type="ChEBI" id="CHEBI:33019"/>
        <dbReference type="ChEBI" id="CHEBI:82748"/>
        <dbReference type="ChEBI" id="CHEBI:83665"/>
        <dbReference type="ChEBI" id="CHEBI:456215"/>
        <dbReference type="EC" id="6.3.4.19"/>
    </reaction>
</comment>
<dbReference type="GO" id="GO:0005737">
    <property type="term" value="C:cytoplasm"/>
    <property type="evidence" value="ECO:0007669"/>
    <property type="project" value="UniProtKB-SubCell"/>
</dbReference>
<dbReference type="HAMAP" id="MF_01161">
    <property type="entry name" value="tRNA_Ile_lys_synt"/>
    <property type="match status" value="1"/>
</dbReference>
<keyword evidence="13" id="KW-1185">Reference proteome</keyword>
<protein>
    <recommendedName>
        <fullName evidence="8">tRNA(Ile)-lysidine synthase</fullName>
        <ecNumber evidence="8">6.3.4.19</ecNumber>
    </recommendedName>
    <alternativeName>
        <fullName evidence="8">tRNA(Ile)-2-lysyl-cytidine synthase</fullName>
    </alternativeName>
    <alternativeName>
        <fullName evidence="8">tRNA(Ile)-lysidine synthetase</fullName>
    </alternativeName>
</protein>
<evidence type="ECO:0000256" key="1">
    <source>
        <dbReference type="ARBA" id="ARBA00004496"/>
    </source>
</evidence>
<comment type="similarity">
    <text evidence="8">Belongs to the tRNA(Ile)-lysidine synthase family.</text>
</comment>
<comment type="subcellular location">
    <subcellularLocation>
        <location evidence="1 8">Cytoplasm</location>
    </subcellularLocation>
</comment>
<dbReference type="EC" id="6.3.4.19" evidence="8"/>
<name>A0A9X4JD29_ACTEU</name>
<dbReference type="AlphaFoldDB" id="A0A9X4JD29"/>
<evidence type="ECO:0000259" key="11">
    <source>
        <dbReference type="Pfam" id="PF11734"/>
    </source>
</evidence>
<dbReference type="Pfam" id="PF01171">
    <property type="entry name" value="ATP_bind_3"/>
    <property type="match status" value="1"/>
</dbReference>
<keyword evidence="2 8" id="KW-0963">Cytoplasm</keyword>
<comment type="function">
    <text evidence="8">Ligates lysine onto the cytidine present at position 34 of the AUA codon-specific tRNA(Ile) that contains the anticodon CAU, in an ATP-dependent manner. Cytidine is converted to lysidine, thus changing the amino acid specificity of the tRNA from methionine to isoleucine.</text>
</comment>
<dbReference type="Pfam" id="PF09179">
    <property type="entry name" value="TilS"/>
    <property type="match status" value="1"/>
</dbReference>
<dbReference type="Pfam" id="PF11734">
    <property type="entry name" value="TilS_C"/>
    <property type="match status" value="1"/>
</dbReference>
<reference evidence="12" key="2">
    <citation type="journal article" date="2023" name="Pathogens">
        <title>Pathological Features and Genomic Characterization of an Actinobacillus equuli subsp. equuli Bearing Unique Virulence-Associated Genes from an Adult Horse with Pleuropneumonia.</title>
        <authorList>
            <person name="Kamali M."/>
            <person name="Carossino M."/>
            <person name="Del Piero F."/>
            <person name="Peak L."/>
            <person name="Mitchell M.S."/>
            <person name="Willette J."/>
            <person name="Baker R."/>
            <person name="Li F."/>
            <person name="Kenez A."/>
            <person name="Balasuriya U.B.R."/>
            <person name="Go Y.Y."/>
        </authorList>
    </citation>
    <scope>NUCLEOTIDE SEQUENCE</scope>
    <source>
        <strain evidence="12">4524</strain>
    </source>
</reference>
<comment type="caution">
    <text evidence="12">The sequence shown here is derived from an EMBL/GenBank/DDBJ whole genome shotgun (WGS) entry which is preliminary data.</text>
</comment>
<feature type="domain" description="Lysidine-tRNA(Ile) synthetase C-terminal" evidence="11">
    <location>
        <begin position="374"/>
        <end position="417"/>
    </location>
</feature>
<evidence type="ECO:0000256" key="8">
    <source>
        <dbReference type="HAMAP-Rule" id="MF_01161"/>
    </source>
</evidence>
<dbReference type="PANTHER" id="PTHR43033:SF1">
    <property type="entry name" value="TRNA(ILE)-LYSIDINE SYNTHASE-RELATED"/>
    <property type="match status" value="1"/>
</dbReference>
<evidence type="ECO:0000256" key="6">
    <source>
        <dbReference type="ARBA" id="ARBA00022840"/>
    </source>
</evidence>
<dbReference type="NCBIfam" id="TIGR02433">
    <property type="entry name" value="lysidine_TilS_C"/>
    <property type="match status" value="1"/>
</dbReference>
<dbReference type="NCBIfam" id="TIGR02432">
    <property type="entry name" value="lysidine_TilS_N"/>
    <property type="match status" value="1"/>
</dbReference>
<dbReference type="RefSeq" id="WP_275218289.1">
    <property type="nucleotide sequence ID" value="NZ_JAPHVQ010000009.1"/>
</dbReference>
<keyword evidence="3 8" id="KW-0436">Ligase</keyword>
<dbReference type="Proteomes" id="UP001142444">
    <property type="component" value="Unassembled WGS sequence"/>
</dbReference>
<evidence type="ECO:0000313" key="12">
    <source>
        <dbReference type="EMBL" id="MDE8035412.1"/>
    </source>
</evidence>
<comment type="domain">
    <text evidence="8">The N-terminal region contains the highly conserved SGGXDS motif, predicted to be a P-loop motif involved in ATP binding.</text>
</comment>
<accession>A0A9X4JD29</accession>
<keyword evidence="5 8" id="KW-0547">Nucleotide-binding</keyword>
<evidence type="ECO:0000256" key="3">
    <source>
        <dbReference type="ARBA" id="ARBA00022598"/>
    </source>
</evidence>
<keyword evidence="6 8" id="KW-0067">ATP-binding</keyword>
<feature type="binding site" evidence="8">
    <location>
        <begin position="25"/>
        <end position="30"/>
    </location>
    <ligand>
        <name>ATP</name>
        <dbReference type="ChEBI" id="CHEBI:30616"/>
    </ligand>
</feature>
<evidence type="ECO:0000259" key="10">
    <source>
        <dbReference type="Pfam" id="PF09179"/>
    </source>
</evidence>